<keyword evidence="2" id="KW-1133">Transmembrane helix</keyword>
<gene>
    <name evidence="3" type="ORF">B0I31_109164</name>
</gene>
<keyword evidence="2" id="KW-0812">Transmembrane</keyword>
<protein>
    <submittedName>
        <fullName evidence="3">Uncharacterized protein</fullName>
    </submittedName>
</protein>
<dbReference type="EMBL" id="PYAX01000009">
    <property type="protein sequence ID" value="PSL53374.1"/>
    <property type="molecule type" value="Genomic_DNA"/>
</dbReference>
<sequence>MDNRNVAGDHSFVGKQVGFDLRGSTLHSHNTTYHVNRDDPPEWRFKVALSHLNGGVPREAEKLLRELVLSGRGTSRMVYYYALSVVSERSLNEVDPSVIENFDTALHVARNFPVVDAWRVALDVVRELMSCIWRQASVGQLDADSLQRVLNRVGGLPGERQKEITRHLNSVLGGAIQDHLAAVDAQRILFERREPDRVGRAWKFFEPEPAQPRRLLYSSPPVGASAWAKLAGGGLLVAMGLLTLFGSPGVFGALLPLLLTIAGGYLTVRFGVARAVQSARLVRKEAEHGFPYVPQPVESPGHWVPTDWVRGVHEQVEAGFRDRRPHVAGDWSGGTAGLREHLKGRLVAAYGNAQVSPASLNWLIRWHADQAVSRWRAGTFLDYREALRPSTLPVVLFRVGVALAVVGPLVLAGRGMVGVALLLGAGAYLGLRTAIAVLTTRQVVGDLTAAEDALSQSEQEAYTAWLQVLADRPDDEEMATWLALDKSYLKTVALERAGLTNRDLIDHVVMTQGAPDARRARVPRGPVRYSEYVVLIFLLTRSGVREIEVDLNFLDGSVRDERRTSFRYEALASAKVAEAGTRVANGERNVVQVTEQLQPLDVGRLRSRQFALTLNSGEVITAVVENFQGLVDPALEDPAELVKLAMDTSGVTSALRTLEAVAAEGRDWVALEQERRKQRLKDGAERNGGLGVPGGGFAALEG</sequence>
<dbReference type="AlphaFoldDB" id="A0A2P8I4M1"/>
<evidence type="ECO:0000256" key="1">
    <source>
        <dbReference type="SAM" id="MobiDB-lite"/>
    </source>
</evidence>
<evidence type="ECO:0000313" key="4">
    <source>
        <dbReference type="Proteomes" id="UP000241118"/>
    </source>
</evidence>
<comment type="caution">
    <text evidence="3">The sequence shown here is derived from an EMBL/GenBank/DDBJ whole genome shotgun (WGS) entry which is preliminary data.</text>
</comment>
<proteinExistence type="predicted"/>
<evidence type="ECO:0000256" key="2">
    <source>
        <dbReference type="SAM" id="Phobius"/>
    </source>
</evidence>
<feature type="transmembrane region" description="Helical" evidence="2">
    <location>
        <begin position="251"/>
        <end position="272"/>
    </location>
</feature>
<organism evidence="3 4">
    <name type="scientific">Saccharothrix carnea</name>
    <dbReference type="NCBI Taxonomy" id="1280637"/>
    <lineage>
        <taxon>Bacteria</taxon>
        <taxon>Bacillati</taxon>
        <taxon>Actinomycetota</taxon>
        <taxon>Actinomycetes</taxon>
        <taxon>Pseudonocardiales</taxon>
        <taxon>Pseudonocardiaceae</taxon>
        <taxon>Saccharothrix</taxon>
    </lineage>
</organism>
<reference evidence="3 4" key="1">
    <citation type="submission" date="2018-03" db="EMBL/GenBank/DDBJ databases">
        <title>Genomic Encyclopedia of Type Strains, Phase III (KMG-III): the genomes of soil and plant-associated and newly described type strains.</title>
        <authorList>
            <person name="Whitman W."/>
        </authorList>
    </citation>
    <scope>NUCLEOTIDE SEQUENCE [LARGE SCALE GENOMIC DNA]</scope>
    <source>
        <strain evidence="3 4">CGMCC 4.7097</strain>
    </source>
</reference>
<feature type="transmembrane region" description="Helical" evidence="2">
    <location>
        <begin position="392"/>
        <end position="411"/>
    </location>
</feature>
<feature type="region of interest" description="Disordered" evidence="1">
    <location>
        <begin position="679"/>
        <end position="702"/>
    </location>
</feature>
<feature type="transmembrane region" description="Helical" evidence="2">
    <location>
        <begin position="226"/>
        <end position="245"/>
    </location>
</feature>
<name>A0A2P8I4M1_SACCR</name>
<feature type="compositionally biased region" description="Gly residues" evidence="1">
    <location>
        <begin position="686"/>
        <end position="702"/>
    </location>
</feature>
<evidence type="ECO:0000313" key="3">
    <source>
        <dbReference type="EMBL" id="PSL53374.1"/>
    </source>
</evidence>
<keyword evidence="4" id="KW-1185">Reference proteome</keyword>
<keyword evidence="2" id="KW-0472">Membrane</keyword>
<accession>A0A2P8I4M1</accession>
<dbReference type="Proteomes" id="UP000241118">
    <property type="component" value="Unassembled WGS sequence"/>
</dbReference>